<dbReference type="Proteomes" id="UP001197875">
    <property type="component" value="Unassembled WGS sequence"/>
</dbReference>
<feature type="domain" description="Solute-binding protein family 5" evidence="7">
    <location>
        <begin position="248"/>
        <end position="735"/>
    </location>
</feature>
<reference evidence="8 9" key="1">
    <citation type="submission" date="2021-10" db="EMBL/GenBank/DDBJ databases">
        <title>Anaerobic single-cell dispensing facilitates the cultivation of human gut bacteria.</title>
        <authorList>
            <person name="Afrizal A."/>
        </authorList>
    </citation>
    <scope>NUCLEOTIDE SEQUENCE [LARGE SCALE GENOMIC DNA]</scope>
    <source>
        <strain evidence="8 9">CLA-AA-H277</strain>
    </source>
</reference>
<keyword evidence="4 6" id="KW-0732">Signal</keyword>
<feature type="chain" id="PRO_5042255643" evidence="6">
    <location>
        <begin position="29"/>
        <end position="748"/>
    </location>
</feature>
<dbReference type="PANTHER" id="PTHR30290:SF10">
    <property type="entry name" value="PERIPLASMIC OLIGOPEPTIDE-BINDING PROTEIN-RELATED"/>
    <property type="match status" value="1"/>
</dbReference>
<evidence type="ECO:0000256" key="6">
    <source>
        <dbReference type="SAM" id="SignalP"/>
    </source>
</evidence>
<keyword evidence="3" id="KW-0813">Transport</keyword>
<evidence type="ECO:0000256" key="3">
    <source>
        <dbReference type="ARBA" id="ARBA00022448"/>
    </source>
</evidence>
<keyword evidence="9" id="KW-1185">Reference proteome</keyword>
<dbReference type="GO" id="GO:0015833">
    <property type="term" value="P:peptide transport"/>
    <property type="evidence" value="ECO:0007669"/>
    <property type="project" value="TreeGrafter"/>
</dbReference>
<dbReference type="PANTHER" id="PTHR30290">
    <property type="entry name" value="PERIPLASMIC BINDING COMPONENT OF ABC TRANSPORTER"/>
    <property type="match status" value="1"/>
</dbReference>
<evidence type="ECO:0000256" key="4">
    <source>
        <dbReference type="ARBA" id="ARBA00022729"/>
    </source>
</evidence>
<evidence type="ECO:0000256" key="2">
    <source>
        <dbReference type="ARBA" id="ARBA00005695"/>
    </source>
</evidence>
<evidence type="ECO:0000259" key="7">
    <source>
        <dbReference type="Pfam" id="PF00496"/>
    </source>
</evidence>
<dbReference type="Gene3D" id="3.90.76.10">
    <property type="entry name" value="Dipeptide-binding Protein, Domain 1"/>
    <property type="match status" value="1"/>
</dbReference>
<feature type="region of interest" description="Disordered" evidence="5">
    <location>
        <begin position="30"/>
        <end position="75"/>
    </location>
</feature>
<proteinExistence type="inferred from homology"/>
<dbReference type="SUPFAM" id="SSF53850">
    <property type="entry name" value="Periplasmic binding protein-like II"/>
    <property type="match status" value="1"/>
</dbReference>
<sequence length="748" mass="82683">MKKKLVSILLAVATVAGTCGAPAMAVFAEEGTETVAETEAVEDAEEENADDADAEDADAEDADEEDDDEDDVSDEYTTASEELYNSELGEFYSLYSDAKEETNVSKRYAMMALAEGKLMESAVMLPTKTSGGDYRLSRMAPHTTDYSLWGTDEYRIHQALIATDFIKAEDIAALREKWAELKGTGTYEAEAKKYLEEKGYTLKDEYNYRYTADPATWDILASSRATESRPLVNTFDGLMEYDSEGVQQPALAESYEVSEDGLTYTFHLRQGLEWVDSQGRKVADLTADDFVTGMQHMMDAQGGLEYLIEGVIKNASQYISGEVTDFAEVGVKAVDDYTVEYTLEEPCTYFNTMLSYSIFAPMSRAFYESEGGKFGAEYDSSASDYLYGKGPDSIAYCGPYVVTNATEKNTIVFKANESYWNKDNINIKTMNWLYDDASDVTKWYNDAKSGTVDWIALSPSTTVTAKNDDLFDTYAYVSDTDASSFMNFYNLNREAYANVNDNTTGASTKSEEEQARTAAAMKNVHFRRALSFGLDRASYNAQVNGEELKTNSLRNCYVPGNFVSLEEDTTVSINGTDTTFPAGTYFGAIEQAQIDADGVAIKVWDPDGNDGAGSSDGFDGWYNVDNAVAELDTAIEELSADGITIDEENPIYIDMPYASSLEAYSNQANAYKQSIETSLGGKVIVNLVDCVTSDGWYYAGYYTDYGYEANYDVYDVSGWSPDFGDPSTYLDTFLPDYAGYMAKCIGIY</sequence>
<accession>A0AAE3DTQ3</accession>
<dbReference type="InterPro" id="IPR000914">
    <property type="entry name" value="SBP_5_dom"/>
</dbReference>
<dbReference type="InterPro" id="IPR039424">
    <property type="entry name" value="SBP_5"/>
</dbReference>
<organism evidence="8 9">
    <name type="scientific">Fusicatenibacter faecihominis</name>
    <dbReference type="NCBI Taxonomy" id="2881276"/>
    <lineage>
        <taxon>Bacteria</taxon>
        <taxon>Bacillati</taxon>
        <taxon>Bacillota</taxon>
        <taxon>Clostridia</taxon>
        <taxon>Lachnospirales</taxon>
        <taxon>Lachnospiraceae</taxon>
        <taxon>Fusicatenibacter</taxon>
    </lineage>
</organism>
<dbReference type="RefSeq" id="WP_227615560.1">
    <property type="nucleotide sequence ID" value="NZ_JAJEPR010000020.1"/>
</dbReference>
<dbReference type="GO" id="GO:1904680">
    <property type="term" value="F:peptide transmembrane transporter activity"/>
    <property type="evidence" value="ECO:0007669"/>
    <property type="project" value="TreeGrafter"/>
</dbReference>
<dbReference type="Gene3D" id="3.10.105.10">
    <property type="entry name" value="Dipeptide-binding Protein, Domain 3"/>
    <property type="match status" value="1"/>
</dbReference>
<gene>
    <name evidence="8" type="ORF">LKD71_11790</name>
</gene>
<evidence type="ECO:0000313" key="8">
    <source>
        <dbReference type="EMBL" id="MCC2190477.1"/>
    </source>
</evidence>
<comment type="caution">
    <text evidence="8">The sequence shown here is derived from an EMBL/GenBank/DDBJ whole genome shotgun (WGS) entry which is preliminary data.</text>
</comment>
<dbReference type="GO" id="GO:0030313">
    <property type="term" value="C:cell envelope"/>
    <property type="evidence" value="ECO:0007669"/>
    <property type="project" value="UniProtKB-SubCell"/>
</dbReference>
<name>A0AAE3DTQ3_9FIRM</name>
<protein>
    <submittedName>
        <fullName evidence="8">Peptide ABC transporter substrate-binding protein</fullName>
    </submittedName>
</protein>
<evidence type="ECO:0000313" key="9">
    <source>
        <dbReference type="Proteomes" id="UP001197875"/>
    </source>
</evidence>
<feature type="signal peptide" evidence="6">
    <location>
        <begin position="1"/>
        <end position="28"/>
    </location>
</feature>
<dbReference type="Gene3D" id="3.40.190.10">
    <property type="entry name" value="Periplasmic binding protein-like II"/>
    <property type="match status" value="1"/>
</dbReference>
<dbReference type="CDD" id="cd08504">
    <property type="entry name" value="PBP2_OppA"/>
    <property type="match status" value="1"/>
</dbReference>
<evidence type="ECO:0000256" key="5">
    <source>
        <dbReference type="SAM" id="MobiDB-lite"/>
    </source>
</evidence>
<evidence type="ECO:0000256" key="1">
    <source>
        <dbReference type="ARBA" id="ARBA00004196"/>
    </source>
</evidence>
<feature type="compositionally biased region" description="Acidic residues" evidence="5">
    <location>
        <begin position="39"/>
        <end position="74"/>
    </location>
</feature>
<dbReference type="Pfam" id="PF00496">
    <property type="entry name" value="SBP_bac_5"/>
    <property type="match status" value="1"/>
</dbReference>
<dbReference type="EMBL" id="JAJEPR010000020">
    <property type="protein sequence ID" value="MCC2190477.1"/>
    <property type="molecule type" value="Genomic_DNA"/>
</dbReference>
<dbReference type="AlphaFoldDB" id="A0AAE3DTQ3"/>
<comment type="similarity">
    <text evidence="2">Belongs to the bacterial solute-binding protein 5 family.</text>
</comment>
<comment type="subcellular location">
    <subcellularLocation>
        <location evidence="1">Cell envelope</location>
    </subcellularLocation>
</comment>